<dbReference type="Proteomes" id="UP000070700">
    <property type="component" value="Unassembled WGS sequence"/>
</dbReference>
<dbReference type="OrthoDB" id="10251809at2759"/>
<evidence type="ECO:0000256" key="3">
    <source>
        <dbReference type="SAM" id="SignalP"/>
    </source>
</evidence>
<feature type="region of interest" description="Disordered" evidence="1">
    <location>
        <begin position="443"/>
        <end position="465"/>
    </location>
</feature>
<feature type="region of interest" description="Disordered" evidence="1">
    <location>
        <begin position="501"/>
        <end position="555"/>
    </location>
</feature>
<feature type="chain" id="PRO_5008267848" description="Kelch repeat protein" evidence="3">
    <location>
        <begin position="23"/>
        <end position="555"/>
    </location>
</feature>
<proteinExistence type="predicted"/>
<dbReference type="RefSeq" id="XP_018069530.1">
    <property type="nucleotide sequence ID" value="XM_018222673.1"/>
</dbReference>
<dbReference type="SUPFAM" id="SSF50965">
    <property type="entry name" value="Galactose oxidase, central domain"/>
    <property type="match status" value="1"/>
</dbReference>
<name>A0A194X4S2_MOLSC</name>
<dbReference type="AlphaFoldDB" id="A0A194X4S2"/>
<feature type="transmembrane region" description="Helical" evidence="2">
    <location>
        <begin position="466"/>
        <end position="490"/>
    </location>
</feature>
<dbReference type="PANTHER" id="PTHR23244">
    <property type="entry name" value="KELCH REPEAT DOMAIN"/>
    <property type="match status" value="1"/>
</dbReference>
<dbReference type="KEGG" id="psco:LY89DRAFT_783377"/>
<dbReference type="EMBL" id="KQ947418">
    <property type="protein sequence ID" value="KUJ15175.1"/>
    <property type="molecule type" value="Genomic_DNA"/>
</dbReference>
<evidence type="ECO:0000256" key="1">
    <source>
        <dbReference type="SAM" id="MobiDB-lite"/>
    </source>
</evidence>
<accession>A0A194X4S2</accession>
<reference evidence="4 5" key="1">
    <citation type="submission" date="2015-10" db="EMBL/GenBank/DDBJ databases">
        <title>Full genome of DAOMC 229536 Phialocephala scopiformis, a fungal endophyte of spruce producing the potent anti-insectan compound rugulosin.</title>
        <authorList>
            <consortium name="DOE Joint Genome Institute"/>
            <person name="Walker A.K."/>
            <person name="Frasz S.L."/>
            <person name="Seifert K.A."/>
            <person name="Miller J.D."/>
            <person name="Mondo S.J."/>
            <person name="Labutti K."/>
            <person name="Lipzen A."/>
            <person name="Dockter R."/>
            <person name="Kennedy M."/>
            <person name="Grigoriev I.V."/>
            <person name="Spatafora J.W."/>
        </authorList>
    </citation>
    <scope>NUCLEOTIDE SEQUENCE [LARGE SCALE GENOMIC DNA]</scope>
    <source>
        <strain evidence="4 5">CBS 120377</strain>
    </source>
</reference>
<keyword evidence="2" id="KW-0472">Membrane</keyword>
<gene>
    <name evidence="4" type="ORF">LY89DRAFT_783377</name>
</gene>
<evidence type="ECO:0008006" key="6">
    <source>
        <dbReference type="Google" id="ProtNLM"/>
    </source>
</evidence>
<keyword evidence="2" id="KW-1133">Transmembrane helix</keyword>
<protein>
    <recommendedName>
        <fullName evidence="6">Kelch repeat protein</fullName>
    </recommendedName>
</protein>
<keyword evidence="2" id="KW-0812">Transmembrane</keyword>
<dbReference type="InterPro" id="IPR011043">
    <property type="entry name" value="Gal_Oxase/kelch_b-propeller"/>
</dbReference>
<keyword evidence="5" id="KW-1185">Reference proteome</keyword>
<dbReference type="CDD" id="cd12087">
    <property type="entry name" value="TM_EGFR-like"/>
    <property type="match status" value="1"/>
</dbReference>
<keyword evidence="3" id="KW-0732">Signal</keyword>
<sequence length="555" mass="59799">MIRLSTFFIVGSILVIWDQAAASAASFLPQNFVSWLWQSSIVVDKWLYVDGGEIWARWDNASANPSGVWNYQTLAIDLSQDWNISTLSSPHVVATNKSTAISPTRRPDLFFSPYDDTTYALGGFMYSWEGGGSNNSVPVQLWGFHPENNTGSVAWELQEVGPTAAFPLNELMAGTLTASSGNAHYALGGQTNEDGTGRDDFLIYNYGNGSWMNQTLPGKFYTWGGGHFIPAFGEQGVVIFFGGLWPSNSAGSGDASTAAGFDTVLVYDVQTNTFFNPQQTTSSTGSAVLNRYDFCSVGAGNGSGNSSYEIFVFGGTTGSTPTSDTATALAKVYILTLPAFHWIEAPAAAPIWRADHTCSVIGNRQMISIGGYQDPMTLQDQPTDVWANGMGIFDMTDLTWTEAYDSSAAAYQPSTLVTQYYSGSGRYPASWVDPKLADIFEKSTSSSTATPSTSHTSTPNPKKSNAGVIAGGTVGGVAVLAFIIGLVVWYTRRKRNFRSHELGAYQPPPEVGSRGKEASELDVGNTTSELSGAERQRHELDVETRRKTMPVELGT</sequence>
<evidence type="ECO:0000256" key="2">
    <source>
        <dbReference type="SAM" id="Phobius"/>
    </source>
</evidence>
<organism evidence="4 5">
    <name type="scientific">Mollisia scopiformis</name>
    <name type="common">Conifer needle endophyte fungus</name>
    <name type="synonym">Phialocephala scopiformis</name>
    <dbReference type="NCBI Taxonomy" id="149040"/>
    <lineage>
        <taxon>Eukaryota</taxon>
        <taxon>Fungi</taxon>
        <taxon>Dikarya</taxon>
        <taxon>Ascomycota</taxon>
        <taxon>Pezizomycotina</taxon>
        <taxon>Leotiomycetes</taxon>
        <taxon>Helotiales</taxon>
        <taxon>Mollisiaceae</taxon>
        <taxon>Mollisia</taxon>
    </lineage>
</organism>
<evidence type="ECO:0000313" key="4">
    <source>
        <dbReference type="EMBL" id="KUJ15175.1"/>
    </source>
</evidence>
<evidence type="ECO:0000313" key="5">
    <source>
        <dbReference type="Proteomes" id="UP000070700"/>
    </source>
</evidence>
<dbReference type="GeneID" id="28832399"/>
<feature type="signal peptide" evidence="3">
    <location>
        <begin position="1"/>
        <end position="22"/>
    </location>
</feature>
<dbReference type="InParanoid" id="A0A194X4S2"/>
<feature type="compositionally biased region" description="Basic and acidic residues" evidence="1">
    <location>
        <begin position="532"/>
        <end position="546"/>
    </location>
</feature>